<dbReference type="EMBL" id="AWWV01007296">
    <property type="protein sequence ID" value="OMO97029.1"/>
    <property type="molecule type" value="Genomic_DNA"/>
</dbReference>
<dbReference type="AlphaFoldDB" id="A0A1R3JQ89"/>
<keyword evidence="2" id="KW-1185">Reference proteome</keyword>
<sequence>MWVIRISGHLTFGVLGRPKTNILLINAPEKGKLRYDGIYSCTSMFRKAAFMRSVPNLQQLYLWENDLSGNIPNSIYEV</sequence>
<dbReference type="Gramene" id="OMO97029">
    <property type="protein sequence ID" value="OMO97029"/>
    <property type="gene ID" value="CCACVL1_04698"/>
</dbReference>
<gene>
    <name evidence="1" type="ORF">CCACVL1_04698</name>
</gene>
<name>A0A1R3JQ89_COCAP</name>
<comment type="caution">
    <text evidence="1">The sequence shown here is derived from an EMBL/GenBank/DDBJ whole genome shotgun (WGS) entry which is preliminary data.</text>
</comment>
<accession>A0A1R3JQ89</accession>
<dbReference type="Proteomes" id="UP000188268">
    <property type="component" value="Unassembled WGS sequence"/>
</dbReference>
<organism evidence="1 2">
    <name type="scientific">Corchorus capsularis</name>
    <name type="common">Jute</name>
    <dbReference type="NCBI Taxonomy" id="210143"/>
    <lineage>
        <taxon>Eukaryota</taxon>
        <taxon>Viridiplantae</taxon>
        <taxon>Streptophyta</taxon>
        <taxon>Embryophyta</taxon>
        <taxon>Tracheophyta</taxon>
        <taxon>Spermatophyta</taxon>
        <taxon>Magnoliopsida</taxon>
        <taxon>eudicotyledons</taxon>
        <taxon>Gunneridae</taxon>
        <taxon>Pentapetalae</taxon>
        <taxon>rosids</taxon>
        <taxon>malvids</taxon>
        <taxon>Malvales</taxon>
        <taxon>Malvaceae</taxon>
        <taxon>Grewioideae</taxon>
        <taxon>Apeibeae</taxon>
        <taxon>Corchorus</taxon>
    </lineage>
</organism>
<evidence type="ECO:0000313" key="1">
    <source>
        <dbReference type="EMBL" id="OMO97029.1"/>
    </source>
</evidence>
<evidence type="ECO:0000313" key="2">
    <source>
        <dbReference type="Proteomes" id="UP000188268"/>
    </source>
</evidence>
<proteinExistence type="predicted"/>
<reference evidence="1 2" key="1">
    <citation type="submission" date="2013-09" db="EMBL/GenBank/DDBJ databases">
        <title>Corchorus capsularis genome sequencing.</title>
        <authorList>
            <person name="Alam M."/>
            <person name="Haque M.S."/>
            <person name="Islam M.S."/>
            <person name="Emdad E.M."/>
            <person name="Islam M.M."/>
            <person name="Ahmed B."/>
            <person name="Halim A."/>
            <person name="Hossen Q.M.M."/>
            <person name="Hossain M.Z."/>
            <person name="Ahmed R."/>
            <person name="Khan M.M."/>
            <person name="Islam R."/>
            <person name="Rashid M.M."/>
            <person name="Khan S.A."/>
            <person name="Rahman M.S."/>
            <person name="Alam M."/>
        </authorList>
    </citation>
    <scope>NUCLEOTIDE SEQUENCE [LARGE SCALE GENOMIC DNA]</scope>
    <source>
        <strain evidence="2">cv. CVL-1</strain>
        <tissue evidence="1">Whole seedling</tissue>
    </source>
</reference>
<protein>
    <submittedName>
        <fullName evidence="1">Uncharacterized protein</fullName>
    </submittedName>
</protein>